<gene>
    <name evidence="1" type="ORF">orf20</name>
</gene>
<proteinExistence type="predicted"/>
<keyword evidence="2" id="KW-1185">Reference proteome</keyword>
<dbReference type="KEGG" id="vg:3197374"/>
<name>Q5ULU4_9CAUD</name>
<accession>Q5ULU4</accession>
<dbReference type="RefSeq" id="YP_164655.1">
    <property type="nucleotide sequence ID" value="NC_006565.1"/>
</dbReference>
<evidence type="ECO:0000313" key="1">
    <source>
        <dbReference type="EMBL" id="AAV35840.1"/>
    </source>
</evidence>
<sequence>MSADTCAYLNTDLTSLLEYLTNKYNLNAENLSNITAGHGDYRPVYDDSIRDEATGELKNQLLSYNNSSIIQRMQYIYHGFVSIPKLDDGRAMFVLESSLDSDCAVKRFKPLWDGAKGCIYVSLSCYGSSVEAIKDLAKEFGGPIDEDDCDDEGYYYVSPVKDKGNH</sequence>
<reference evidence="1 2" key="1">
    <citation type="journal article" date="2004" name="J. Bacteriol.">
        <title>Lactobacillus plantarum bacteriophage LP65: a new member of the SPO1-like genus of the family Myoviridae.</title>
        <authorList>
            <person name="Chibani-Chennoufi S."/>
            <person name="Dillmann M.L."/>
            <person name="Marvin-Guy L."/>
            <person name="Rami-Shojaei S."/>
            <person name="Brussow H."/>
        </authorList>
    </citation>
    <scope>NUCLEOTIDE SEQUENCE</scope>
</reference>
<organism evidence="1 2">
    <name type="scientific">Lactobacillus phage LP65</name>
    <dbReference type="NCBI Taxonomy" id="2892344"/>
    <lineage>
        <taxon>Viruses</taxon>
        <taxon>Duplodnaviria</taxon>
        <taxon>Heunggongvirae</taxon>
        <taxon>Uroviricota</taxon>
        <taxon>Caudoviricetes</taxon>
        <taxon>Herelleviridae</taxon>
        <taxon>Salchichonvirus</taxon>
        <taxon>Salchichonvirus LP65</taxon>
    </lineage>
</organism>
<dbReference type="Proteomes" id="UP000002117">
    <property type="component" value="Segment"/>
</dbReference>
<protein>
    <submittedName>
        <fullName evidence="1">Orf20</fullName>
    </submittedName>
</protein>
<dbReference type="EMBL" id="AY682195">
    <property type="protein sequence ID" value="AAV35840.1"/>
    <property type="molecule type" value="Genomic_DNA"/>
</dbReference>
<evidence type="ECO:0000313" key="2">
    <source>
        <dbReference type="Proteomes" id="UP000002117"/>
    </source>
</evidence>